<gene>
    <name evidence="2" type="ORF">LTR97_000602</name>
</gene>
<dbReference type="InterPro" id="IPR056632">
    <property type="entry name" value="DUF7730"/>
</dbReference>
<proteinExistence type="predicted"/>
<accession>A0AAN7ZQY9</accession>
<dbReference type="EMBL" id="JAVRQU010000001">
    <property type="protein sequence ID" value="KAK5708062.1"/>
    <property type="molecule type" value="Genomic_DNA"/>
</dbReference>
<feature type="domain" description="DUF7730" evidence="1">
    <location>
        <begin position="39"/>
        <end position="194"/>
    </location>
</feature>
<dbReference type="PANTHER" id="PTHR38790">
    <property type="entry name" value="2EXR DOMAIN-CONTAINING PROTEIN-RELATED"/>
    <property type="match status" value="1"/>
</dbReference>
<reference evidence="2" key="1">
    <citation type="submission" date="2023-08" db="EMBL/GenBank/DDBJ databases">
        <title>Black Yeasts Isolated from many extreme environments.</title>
        <authorList>
            <person name="Coleine C."/>
            <person name="Stajich J.E."/>
            <person name="Selbmann L."/>
        </authorList>
    </citation>
    <scope>NUCLEOTIDE SEQUENCE</scope>
    <source>
        <strain evidence="2">CCFEE 5810</strain>
    </source>
</reference>
<evidence type="ECO:0000259" key="1">
    <source>
        <dbReference type="Pfam" id="PF24864"/>
    </source>
</evidence>
<sequence>MAQRKGPTIDLTGDEPARKLRRLKVMITKKLSNYNTNATSSPLLRLPPELRNRTWCLVLGGNSIHVAGWDRADIVHSICQDPDDDLETARIVTNDNKQDGPAKFFENYATRHNECPLRPDHKRQPRKPGEPINLNLVRVCRQLHQETALLPYQTNKFVCLYLKELAAFLQALVPEQAGAIEVMTIQLAFPYSNVTCKKLVHRKLKGLRALTCFVELGGYWERGQNLSSLTISKKWTDTILQFEGLGLNSVTVLPYNSNQQWRFQKKELREWAEDLESKLRGTKS</sequence>
<dbReference type="Proteomes" id="UP001310594">
    <property type="component" value="Unassembled WGS sequence"/>
</dbReference>
<evidence type="ECO:0000313" key="2">
    <source>
        <dbReference type="EMBL" id="KAK5708062.1"/>
    </source>
</evidence>
<evidence type="ECO:0000313" key="3">
    <source>
        <dbReference type="Proteomes" id="UP001310594"/>
    </source>
</evidence>
<organism evidence="2 3">
    <name type="scientific">Elasticomyces elasticus</name>
    <dbReference type="NCBI Taxonomy" id="574655"/>
    <lineage>
        <taxon>Eukaryota</taxon>
        <taxon>Fungi</taxon>
        <taxon>Dikarya</taxon>
        <taxon>Ascomycota</taxon>
        <taxon>Pezizomycotina</taxon>
        <taxon>Dothideomycetes</taxon>
        <taxon>Dothideomycetidae</taxon>
        <taxon>Mycosphaerellales</taxon>
        <taxon>Teratosphaeriaceae</taxon>
        <taxon>Elasticomyces</taxon>
    </lineage>
</organism>
<dbReference type="PANTHER" id="PTHR38790:SF4">
    <property type="entry name" value="2EXR DOMAIN-CONTAINING PROTEIN"/>
    <property type="match status" value="1"/>
</dbReference>
<name>A0AAN7ZQY9_9PEZI</name>
<comment type="caution">
    <text evidence="2">The sequence shown here is derived from an EMBL/GenBank/DDBJ whole genome shotgun (WGS) entry which is preliminary data.</text>
</comment>
<protein>
    <recommendedName>
        <fullName evidence="1">DUF7730 domain-containing protein</fullName>
    </recommendedName>
</protein>
<dbReference type="Pfam" id="PF24864">
    <property type="entry name" value="DUF7730"/>
    <property type="match status" value="1"/>
</dbReference>
<dbReference type="AlphaFoldDB" id="A0AAN7ZQY9"/>